<dbReference type="PANTHER" id="PTHR30545:SF3">
    <property type="entry name" value="SUGAR FERMENTATION STIMULATION PROTEIN C-TERMINAL DOMAIN-CONTAINING PROTEIN"/>
    <property type="match status" value="1"/>
</dbReference>
<protein>
    <submittedName>
        <fullName evidence="2">Uncharacterized protein</fullName>
    </submittedName>
</protein>
<sequence>MRMTRSRSLRMSSQDSALGAGHADEDSGDKSAKQLGGKSAEIASQQNQDSKAHQRGLSRKRGRSLQGRDSSESVVFIEDDAVAPQSLAVSGSVSVQTSASASLTVSTETSHRPRKVQKRDAKGDENENSAEPSVSSEEKKKRTAKRKEAGEKKGREKGKQTEAEAGPSNPKQKKPKPVTATMPVPYKEGQTPRYFPIQPAAFSPPSQSDNIIEGPDGDAGRERESLQMLMNVGPLHRAVLRSRPSKKVKTPYVADVCLLPADVEPSVLVRADASGGSELPSEALATETSAHSPALDCSGLIVPGKEVFVSEAPGKGKGKACSHVIQLVVEPRTDGVGAVVGSHPMVGECLAERLLLKGFFREELGDFPGFRKQVIIGKSHRVDFVVDHEDGDFSLVEVKTAVDADFPTAEEGGVPIERHPVGAYTREWGGAERHAIFPHGSLKPEVGVVSERAIKHIHSLTEMKVGNLPVVFNEPNKAKTGAKKEKEKGNSKKEEKEKEGSKKSEMEETADRGDSPKEKEKEKGTASGRRLRHCIVLFLVSRSDCGCMRPFEGSDPLFASVCWRAQKSGVLLLAHDILWTADGRAFAGKRLPVKFAESVENSGGAVDEEHLRRVLDFGGGH</sequence>
<dbReference type="AlphaFoldDB" id="A0A0G4HUG1"/>
<gene>
    <name evidence="2" type="ORF">Cvel_8631</name>
</gene>
<proteinExistence type="predicted"/>
<name>A0A0G4HUG1_9ALVE</name>
<feature type="region of interest" description="Disordered" evidence="1">
    <location>
        <begin position="88"/>
        <end position="183"/>
    </location>
</feature>
<evidence type="ECO:0000256" key="1">
    <source>
        <dbReference type="SAM" id="MobiDB-lite"/>
    </source>
</evidence>
<feature type="compositionally biased region" description="Basic residues" evidence="1">
    <location>
        <begin position="53"/>
        <end position="63"/>
    </location>
</feature>
<evidence type="ECO:0000313" key="2">
    <source>
        <dbReference type="EMBL" id="CEM48033.1"/>
    </source>
</evidence>
<feature type="compositionally biased region" description="Polar residues" evidence="1">
    <location>
        <begin position="88"/>
        <end position="108"/>
    </location>
</feature>
<dbReference type="GO" id="GO:0003677">
    <property type="term" value="F:DNA binding"/>
    <property type="evidence" value="ECO:0007669"/>
    <property type="project" value="InterPro"/>
</dbReference>
<dbReference type="Gene3D" id="3.40.1350.60">
    <property type="match status" value="1"/>
</dbReference>
<reference evidence="2" key="1">
    <citation type="submission" date="2014-11" db="EMBL/GenBank/DDBJ databases">
        <authorList>
            <person name="Otto D Thomas"/>
            <person name="Naeem Raeece"/>
        </authorList>
    </citation>
    <scope>NUCLEOTIDE SEQUENCE</scope>
</reference>
<organism evidence="2">
    <name type="scientific">Chromera velia CCMP2878</name>
    <dbReference type="NCBI Taxonomy" id="1169474"/>
    <lineage>
        <taxon>Eukaryota</taxon>
        <taxon>Sar</taxon>
        <taxon>Alveolata</taxon>
        <taxon>Colpodellida</taxon>
        <taxon>Chromeraceae</taxon>
        <taxon>Chromera</taxon>
    </lineage>
</organism>
<feature type="compositionally biased region" description="Basic and acidic residues" evidence="1">
    <location>
        <begin position="136"/>
        <end position="162"/>
    </location>
</feature>
<dbReference type="InterPro" id="IPR005224">
    <property type="entry name" value="SfsA"/>
</dbReference>
<dbReference type="PANTHER" id="PTHR30545">
    <property type="entry name" value="SUGAR FERMENTATION STIMULATION PROTEIN A"/>
    <property type="match status" value="1"/>
</dbReference>
<feature type="region of interest" description="Disordered" evidence="1">
    <location>
        <begin position="1"/>
        <end position="72"/>
    </location>
</feature>
<dbReference type="EMBL" id="CDMZ01003910">
    <property type="protein sequence ID" value="CEM48033.1"/>
    <property type="molecule type" value="Genomic_DNA"/>
</dbReference>
<dbReference type="VEuPathDB" id="CryptoDB:Cvel_8631"/>
<feature type="compositionally biased region" description="Basic and acidic residues" evidence="1">
    <location>
        <begin position="482"/>
        <end position="524"/>
    </location>
</feature>
<feature type="compositionally biased region" description="Basic and acidic residues" evidence="1">
    <location>
        <begin position="22"/>
        <end position="32"/>
    </location>
</feature>
<feature type="region of interest" description="Disordered" evidence="1">
    <location>
        <begin position="476"/>
        <end position="526"/>
    </location>
</feature>
<accession>A0A0G4HUG1</accession>